<evidence type="ECO:0000256" key="6">
    <source>
        <dbReference type="PIRNR" id="PIRNR001123"/>
    </source>
</evidence>
<evidence type="ECO:0000313" key="10">
    <source>
        <dbReference type="Proteomes" id="UP000236434"/>
    </source>
</evidence>
<keyword evidence="3" id="KW-0645">Protease</keyword>
<dbReference type="InterPro" id="IPR023367">
    <property type="entry name" value="Peptidase_M42_dom2"/>
</dbReference>
<dbReference type="Gene3D" id="3.40.630.10">
    <property type="entry name" value="Zn peptidases"/>
    <property type="match status" value="1"/>
</dbReference>
<keyword evidence="4 8" id="KW-0479">Metal-binding</keyword>
<feature type="active site" description="Proton acceptor" evidence="7">
    <location>
        <position position="202"/>
    </location>
</feature>
<dbReference type="Pfam" id="PF05343">
    <property type="entry name" value="Peptidase_M42"/>
    <property type="match status" value="1"/>
</dbReference>
<name>A0A2K1P0V8_9BACT</name>
<keyword evidence="2" id="KW-0031">Aminopeptidase</keyword>
<sequence length="340" mass="38032">MRKYLKDLTNIPGISSREEKIRQYIKSKVANKTDEITEDIMGNLLCLIKGKDSSKKLMLDAHMDEVGFMITKINEDGTFGISPVGGVDPRVVKSQRLKIEEKISAVVNSTPIHLEKETDKVEQYESIKVYAGFSNKEEASKKVNLGDMVTFDTTYYEGNNYAVAKAFDDRVGCSIMMDIIDYFFENGEKPLYDTYFNFATQEETGLRGTGTAASKIQPNFAIVLEGTTAGDNPENPPDKWATHIGNGPVLTFMHSGLVLNKEIFEKIVDTAKKLEIKFQYKMRTAGGTDAARLAKTLYGIPSGVISVPCRYIHSPQSIINLQDYELTYQLVKQLVVNTPF</sequence>
<evidence type="ECO:0000256" key="4">
    <source>
        <dbReference type="ARBA" id="ARBA00022723"/>
    </source>
</evidence>
<dbReference type="OrthoDB" id="48055at2"/>
<gene>
    <name evidence="9" type="ORF">X929_04810</name>
</gene>
<evidence type="ECO:0000256" key="5">
    <source>
        <dbReference type="ARBA" id="ARBA00022801"/>
    </source>
</evidence>
<dbReference type="SUPFAM" id="SSF101821">
    <property type="entry name" value="Aminopeptidase/glucanase lid domain"/>
    <property type="match status" value="1"/>
</dbReference>
<feature type="binding site" evidence="8">
    <location>
        <position position="168"/>
    </location>
    <ligand>
        <name>Zn(2+)</name>
        <dbReference type="ChEBI" id="CHEBI:29105"/>
        <label>1</label>
    </ligand>
</feature>
<dbReference type="AlphaFoldDB" id="A0A2K1P0V8"/>
<dbReference type="GO" id="GO:0004177">
    <property type="term" value="F:aminopeptidase activity"/>
    <property type="evidence" value="ECO:0007669"/>
    <property type="project" value="UniProtKB-UniRule"/>
</dbReference>
<feature type="binding site" evidence="8">
    <location>
        <position position="203"/>
    </location>
    <ligand>
        <name>Zn(2+)</name>
        <dbReference type="ChEBI" id="CHEBI:29105"/>
        <label>2</label>
    </ligand>
</feature>
<reference evidence="9 10" key="1">
    <citation type="submission" date="2013-12" db="EMBL/GenBank/DDBJ databases">
        <title>Comparative genomics of Petrotoga isolates.</title>
        <authorList>
            <person name="Nesbo C.L."/>
            <person name="Charchuk R."/>
            <person name="Chow K."/>
        </authorList>
    </citation>
    <scope>NUCLEOTIDE SEQUENCE [LARGE SCALE GENOMIC DNA]</scope>
    <source>
        <strain evidence="9 10">DSM 13574</strain>
    </source>
</reference>
<dbReference type="PANTHER" id="PTHR32481">
    <property type="entry name" value="AMINOPEPTIDASE"/>
    <property type="match status" value="1"/>
</dbReference>
<dbReference type="GO" id="GO:0006508">
    <property type="term" value="P:proteolysis"/>
    <property type="evidence" value="ECO:0007669"/>
    <property type="project" value="UniProtKB-KW"/>
</dbReference>
<protein>
    <submittedName>
        <fullName evidence="9">Peptidase M42</fullName>
    </submittedName>
</protein>
<comment type="caution">
    <text evidence="9">The sequence shown here is derived from an EMBL/GenBank/DDBJ whole genome shotgun (WGS) entry which is preliminary data.</text>
</comment>
<proteinExistence type="inferred from homology"/>
<feature type="binding site" evidence="8">
    <location>
        <position position="168"/>
    </location>
    <ligand>
        <name>Zn(2+)</name>
        <dbReference type="ChEBI" id="CHEBI:29105"/>
        <label>2</label>
    </ligand>
</feature>
<dbReference type="SUPFAM" id="SSF53187">
    <property type="entry name" value="Zn-dependent exopeptidases"/>
    <property type="match status" value="1"/>
</dbReference>
<keyword evidence="5" id="KW-0378">Hydrolase</keyword>
<organism evidence="9 10">
    <name type="scientific">Petrotoga olearia DSM 13574</name>
    <dbReference type="NCBI Taxonomy" id="1122955"/>
    <lineage>
        <taxon>Bacteria</taxon>
        <taxon>Thermotogati</taxon>
        <taxon>Thermotogota</taxon>
        <taxon>Thermotogae</taxon>
        <taxon>Petrotogales</taxon>
        <taxon>Petrotogaceae</taxon>
        <taxon>Petrotoga</taxon>
    </lineage>
</organism>
<dbReference type="EMBL" id="AZRL01000012">
    <property type="protein sequence ID" value="PNR96414.1"/>
    <property type="molecule type" value="Genomic_DNA"/>
</dbReference>
<comment type="cofactor">
    <cofactor evidence="8">
        <name>a divalent metal cation</name>
        <dbReference type="ChEBI" id="CHEBI:60240"/>
    </cofactor>
    <text evidence="8">Binds 2 divalent metal cations per subunit.</text>
</comment>
<evidence type="ECO:0000256" key="8">
    <source>
        <dbReference type="PIRSR" id="PIRSR001123-2"/>
    </source>
</evidence>
<feature type="binding site" evidence="8">
    <location>
        <position position="313"/>
    </location>
    <ligand>
        <name>Zn(2+)</name>
        <dbReference type="ChEBI" id="CHEBI:29105"/>
        <label>2</label>
    </ligand>
</feature>
<accession>A0A2K1P0V8</accession>
<dbReference type="InterPro" id="IPR008007">
    <property type="entry name" value="Peptidase_M42"/>
</dbReference>
<dbReference type="RefSeq" id="WP_103066888.1">
    <property type="nucleotide sequence ID" value="NZ_AZRL01000012.1"/>
</dbReference>
<dbReference type="Gene3D" id="2.40.30.40">
    <property type="entry name" value="Peptidase M42, domain 2"/>
    <property type="match status" value="1"/>
</dbReference>
<dbReference type="PANTHER" id="PTHR32481:SF5">
    <property type="entry name" value="ENDOGLUCANASE"/>
    <property type="match status" value="1"/>
</dbReference>
<evidence type="ECO:0000256" key="7">
    <source>
        <dbReference type="PIRSR" id="PIRSR001123-1"/>
    </source>
</evidence>
<evidence type="ECO:0000256" key="2">
    <source>
        <dbReference type="ARBA" id="ARBA00022438"/>
    </source>
</evidence>
<dbReference type="InterPro" id="IPR051464">
    <property type="entry name" value="Peptidase_M42_aminopept"/>
</dbReference>
<evidence type="ECO:0000313" key="9">
    <source>
        <dbReference type="EMBL" id="PNR96414.1"/>
    </source>
</evidence>
<dbReference type="Proteomes" id="UP000236434">
    <property type="component" value="Unassembled WGS sequence"/>
</dbReference>
<evidence type="ECO:0000256" key="3">
    <source>
        <dbReference type="ARBA" id="ARBA00022670"/>
    </source>
</evidence>
<comment type="similarity">
    <text evidence="1 6">Belongs to the peptidase M42 family.</text>
</comment>
<feature type="binding site" evidence="8">
    <location>
        <position position="62"/>
    </location>
    <ligand>
        <name>Zn(2+)</name>
        <dbReference type="ChEBI" id="CHEBI:29105"/>
        <label>1</label>
    </ligand>
</feature>
<evidence type="ECO:0000256" key="1">
    <source>
        <dbReference type="ARBA" id="ARBA00006272"/>
    </source>
</evidence>
<dbReference type="GO" id="GO:0046872">
    <property type="term" value="F:metal ion binding"/>
    <property type="evidence" value="ECO:0007669"/>
    <property type="project" value="UniProtKB-UniRule"/>
</dbReference>
<feature type="binding site" evidence="8">
    <location>
        <position position="225"/>
    </location>
    <ligand>
        <name>Zn(2+)</name>
        <dbReference type="ChEBI" id="CHEBI:29105"/>
        <label>1</label>
    </ligand>
</feature>
<dbReference type="PIRSF" id="PIRSF001123">
    <property type="entry name" value="PepA_GA"/>
    <property type="match status" value="1"/>
</dbReference>